<dbReference type="PROSITE" id="PS50879">
    <property type="entry name" value="RNASE_H_1"/>
    <property type="match status" value="1"/>
</dbReference>
<evidence type="ECO:0000256" key="11">
    <source>
        <dbReference type="SAM" id="MobiDB-lite"/>
    </source>
</evidence>
<keyword evidence="8 10" id="KW-0378">Hydrolase</keyword>
<dbReference type="STRING" id="418985.A0A1V9Y1G2"/>
<dbReference type="InterPro" id="IPR009027">
    <property type="entry name" value="Ribosomal_bL9/RNase_H1_N"/>
</dbReference>
<comment type="catalytic activity">
    <reaction evidence="1 10">
        <text>Endonucleolytic cleavage to 5'-phosphomonoester.</text>
        <dbReference type="EC" id="3.1.26.4"/>
    </reaction>
</comment>
<dbReference type="AlphaFoldDB" id="A0A1V9Y1G2"/>
<feature type="compositionally biased region" description="Basic and acidic residues" evidence="11">
    <location>
        <begin position="106"/>
        <end position="117"/>
    </location>
</feature>
<dbReference type="GO" id="GO:0000287">
    <property type="term" value="F:magnesium ion binding"/>
    <property type="evidence" value="ECO:0007669"/>
    <property type="project" value="UniProtKB-UniRule"/>
</dbReference>
<feature type="region of interest" description="Disordered" evidence="11">
    <location>
        <begin position="65"/>
        <end position="119"/>
    </location>
</feature>
<dbReference type="InParanoid" id="A0A1V9Y1G2"/>
<evidence type="ECO:0000256" key="1">
    <source>
        <dbReference type="ARBA" id="ARBA00000077"/>
    </source>
</evidence>
<dbReference type="InterPro" id="IPR002156">
    <property type="entry name" value="RNaseH_domain"/>
</dbReference>
<keyword evidence="15" id="KW-1185">Reference proteome</keyword>
<dbReference type="Gene3D" id="3.30.420.10">
    <property type="entry name" value="Ribonuclease H-like superfamily/Ribonuclease H"/>
    <property type="match status" value="1"/>
</dbReference>
<evidence type="ECO:0000256" key="12">
    <source>
        <dbReference type="SAM" id="SignalP"/>
    </source>
</evidence>
<dbReference type="GO" id="GO:0043137">
    <property type="term" value="P:DNA replication, removal of RNA primer"/>
    <property type="evidence" value="ECO:0007669"/>
    <property type="project" value="TreeGrafter"/>
</dbReference>
<sequence>MLVWLRGFLSAMTGRAASSGGFYAVRNGRSVGVVRSWAECENLVKGFPGARYKKFSTQAEADQFVAGKDAPSSTSGAKTLLKSEQSTGHVTAQKRGWSSFTGKTQIHSDDAQKDSAPKKPRATILIEPQHVSYTSEQLPIVYTDGACSKNGKADARAGIGVYWGDGDVRNVSEPLEGRPTNNRAEIHAAVKAIRQAKEQGLDRLEIRTDSSFLIKSITQWVDGWQRKNWMSAAGKPVINREDFEILLKAQEGIAVTWTHVPGHAGVHGNEMADRLAVAGMMKRETEPETSP</sequence>
<dbReference type="SUPFAM" id="SSF55658">
    <property type="entry name" value="L9 N-domain-like"/>
    <property type="match status" value="1"/>
</dbReference>
<evidence type="ECO:0000256" key="5">
    <source>
        <dbReference type="ARBA" id="ARBA00022722"/>
    </source>
</evidence>
<organism evidence="14 15">
    <name type="scientific">Tropilaelaps mercedesae</name>
    <dbReference type="NCBI Taxonomy" id="418985"/>
    <lineage>
        <taxon>Eukaryota</taxon>
        <taxon>Metazoa</taxon>
        <taxon>Ecdysozoa</taxon>
        <taxon>Arthropoda</taxon>
        <taxon>Chelicerata</taxon>
        <taxon>Arachnida</taxon>
        <taxon>Acari</taxon>
        <taxon>Parasitiformes</taxon>
        <taxon>Mesostigmata</taxon>
        <taxon>Gamasina</taxon>
        <taxon>Dermanyssoidea</taxon>
        <taxon>Laelapidae</taxon>
        <taxon>Tropilaelaps</taxon>
    </lineage>
</organism>
<dbReference type="EC" id="3.1.26.4" evidence="10"/>
<evidence type="ECO:0000256" key="10">
    <source>
        <dbReference type="PIRNR" id="PIRNR036852"/>
    </source>
</evidence>
<name>A0A1V9Y1G2_9ACAR</name>
<reference evidence="14 15" key="1">
    <citation type="journal article" date="2017" name="Gigascience">
        <title>Draft genome of the honey bee ectoparasitic mite, Tropilaelaps mercedesae, is shaped by the parasitic life history.</title>
        <authorList>
            <person name="Dong X."/>
            <person name="Armstrong S.D."/>
            <person name="Xia D."/>
            <person name="Makepeace B.L."/>
            <person name="Darby A.C."/>
            <person name="Kadowaki T."/>
        </authorList>
    </citation>
    <scope>NUCLEOTIDE SEQUENCE [LARGE SCALE GENOMIC DNA]</scope>
    <source>
        <strain evidence="14">Wuxi-XJTLU</strain>
    </source>
</reference>
<keyword evidence="7 10" id="KW-0255">Endonuclease</keyword>
<evidence type="ECO:0000256" key="2">
    <source>
        <dbReference type="ARBA" id="ARBA00001946"/>
    </source>
</evidence>
<comment type="function">
    <text evidence="3 10">Endonuclease that specifically degrades the RNA of RNA-DNA hybrids.</text>
</comment>
<evidence type="ECO:0000256" key="4">
    <source>
        <dbReference type="ARBA" id="ARBA00005300"/>
    </source>
</evidence>
<dbReference type="InterPro" id="IPR012337">
    <property type="entry name" value="RNaseH-like_sf"/>
</dbReference>
<dbReference type="InterPro" id="IPR036397">
    <property type="entry name" value="RNaseH_sf"/>
</dbReference>
<dbReference type="InterPro" id="IPR011320">
    <property type="entry name" value="RNase_H1_N"/>
</dbReference>
<dbReference type="PANTHER" id="PTHR10642">
    <property type="entry name" value="RIBONUCLEASE H1"/>
    <property type="match status" value="1"/>
</dbReference>
<dbReference type="CDD" id="cd09280">
    <property type="entry name" value="RNase_HI_eukaryote_like"/>
    <property type="match status" value="1"/>
</dbReference>
<dbReference type="InterPro" id="IPR037056">
    <property type="entry name" value="RNase_H1_N_sf"/>
</dbReference>
<feature type="compositionally biased region" description="Polar residues" evidence="11">
    <location>
        <begin position="71"/>
        <end position="105"/>
    </location>
</feature>
<dbReference type="Pfam" id="PF01693">
    <property type="entry name" value="Cauli_VI"/>
    <property type="match status" value="1"/>
</dbReference>
<accession>A0A1V9Y1G2</accession>
<gene>
    <name evidence="14" type="ORF">BIW11_05727</name>
</gene>
<dbReference type="PIRSF" id="PIRSF036852">
    <property type="entry name" value="Ribonuclease_H1_euk"/>
    <property type="match status" value="1"/>
</dbReference>
<keyword evidence="9 10" id="KW-0460">Magnesium</keyword>
<evidence type="ECO:0000256" key="9">
    <source>
        <dbReference type="ARBA" id="ARBA00022842"/>
    </source>
</evidence>
<dbReference type="SUPFAM" id="SSF53098">
    <property type="entry name" value="Ribonuclease H-like"/>
    <property type="match status" value="1"/>
</dbReference>
<comment type="caution">
    <text evidence="14">The sequence shown here is derived from an EMBL/GenBank/DDBJ whole genome shotgun (WGS) entry which is preliminary data.</text>
</comment>
<evidence type="ECO:0000256" key="7">
    <source>
        <dbReference type="ARBA" id="ARBA00022759"/>
    </source>
</evidence>
<dbReference type="Pfam" id="PF00075">
    <property type="entry name" value="RNase_H"/>
    <property type="match status" value="1"/>
</dbReference>
<evidence type="ECO:0000256" key="3">
    <source>
        <dbReference type="ARBA" id="ARBA00004065"/>
    </source>
</evidence>
<feature type="domain" description="RNase H type-1" evidence="13">
    <location>
        <begin position="135"/>
        <end position="281"/>
    </location>
</feature>
<evidence type="ECO:0000259" key="13">
    <source>
        <dbReference type="PROSITE" id="PS50879"/>
    </source>
</evidence>
<keyword evidence="6 10" id="KW-0479">Metal-binding</keyword>
<evidence type="ECO:0000256" key="8">
    <source>
        <dbReference type="ARBA" id="ARBA00022801"/>
    </source>
</evidence>
<dbReference type="InterPro" id="IPR050092">
    <property type="entry name" value="RNase_H"/>
</dbReference>
<feature type="chain" id="PRO_5012031705" description="Ribonuclease H1" evidence="12">
    <location>
        <begin position="17"/>
        <end position="291"/>
    </location>
</feature>
<feature type="signal peptide" evidence="12">
    <location>
        <begin position="1"/>
        <end position="16"/>
    </location>
</feature>
<proteinExistence type="inferred from homology"/>
<keyword evidence="5 10" id="KW-0540">Nuclease</keyword>
<dbReference type="GO" id="GO:0003676">
    <property type="term" value="F:nucleic acid binding"/>
    <property type="evidence" value="ECO:0007669"/>
    <property type="project" value="UniProtKB-UniRule"/>
</dbReference>
<comment type="cofactor">
    <cofactor evidence="2 10">
        <name>Mg(2+)</name>
        <dbReference type="ChEBI" id="CHEBI:18420"/>
    </cofactor>
</comment>
<dbReference type="FunFam" id="3.30.420.10:FF:000115">
    <property type="entry name" value="Ribonuclease H"/>
    <property type="match status" value="1"/>
</dbReference>
<dbReference type="EMBL" id="MNPL01001105">
    <property type="protein sequence ID" value="OQR79448.1"/>
    <property type="molecule type" value="Genomic_DNA"/>
</dbReference>
<dbReference type="GO" id="GO:0004523">
    <property type="term" value="F:RNA-DNA hybrid ribonuclease activity"/>
    <property type="evidence" value="ECO:0007669"/>
    <property type="project" value="UniProtKB-UniRule"/>
</dbReference>
<dbReference type="FunCoup" id="A0A1V9Y1G2">
    <property type="interactions" value="1343"/>
</dbReference>
<evidence type="ECO:0000313" key="15">
    <source>
        <dbReference type="Proteomes" id="UP000192247"/>
    </source>
</evidence>
<dbReference type="FunFam" id="3.40.970.10:FF:000002">
    <property type="entry name" value="Ribonuclease H"/>
    <property type="match status" value="1"/>
</dbReference>
<keyword evidence="12" id="KW-0732">Signal</keyword>
<evidence type="ECO:0000313" key="14">
    <source>
        <dbReference type="EMBL" id="OQR79448.1"/>
    </source>
</evidence>
<dbReference type="Proteomes" id="UP000192247">
    <property type="component" value="Unassembled WGS sequence"/>
</dbReference>
<dbReference type="Gene3D" id="3.40.970.10">
    <property type="entry name" value="Ribonuclease H1, N-terminal domain"/>
    <property type="match status" value="1"/>
</dbReference>
<protein>
    <recommendedName>
        <fullName evidence="10">Ribonuclease H1</fullName>
        <shortName evidence="10">RNase H1</shortName>
        <ecNumber evidence="10">3.1.26.4</ecNumber>
    </recommendedName>
</protein>
<dbReference type="InterPro" id="IPR017067">
    <property type="entry name" value="RNase_H1_euk"/>
</dbReference>
<dbReference type="PANTHER" id="PTHR10642:SF26">
    <property type="entry name" value="RIBONUCLEASE H1"/>
    <property type="match status" value="1"/>
</dbReference>
<dbReference type="OrthoDB" id="407198at2759"/>
<comment type="similarity">
    <text evidence="4 10">Belongs to the RNase H family.</text>
</comment>
<evidence type="ECO:0000256" key="6">
    <source>
        <dbReference type="ARBA" id="ARBA00022723"/>
    </source>
</evidence>